<organism evidence="2 3">
    <name type="scientific">Puccinia striiformis</name>
    <dbReference type="NCBI Taxonomy" id="27350"/>
    <lineage>
        <taxon>Eukaryota</taxon>
        <taxon>Fungi</taxon>
        <taxon>Dikarya</taxon>
        <taxon>Basidiomycota</taxon>
        <taxon>Pucciniomycotina</taxon>
        <taxon>Pucciniomycetes</taxon>
        <taxon>Pucciniales</taxon>
        <taxon>Pucciniaceae</taxon>
        <taxon>Puccinia</taxon>
    </lineage>
</organism>
<dbReference type="Proteomes" id="UP000238274">
    <property type="component" value="Unassembled WGS sequence"/>
</dbReference>
<feature type="region of interest" description="Disordered" evidence="1">
    <location>
        <begin position="20"/>
        <end position="69"/>
    </location>
</feature>
<name>A0A2S4UDW1_9BASI</name>
<reference evidence="2 3" key="1">
    <citation type="submission" date="2017-12" db="EMBL/GenBank/DDBJ databases">
        <title>Gene loss provides genomic basis for host adaptation in cereal stripe rust fungi.</title>
        <authorList>
            <person name="Xia C."/>
        </authorList>
    </citation>
    <scope>NUCLEOTIDE SEQUENCE [LARGE SCALE GENOMIC DNA]</scope>
    <source>
        <strain evidence="2 3">93TX-2</strain>
    </source>
</reference>
<sequence length="233" mass="26585">MDPVIMDKDMKSVLTDLSSELATNKDYPSTSELSEPPELNPISVEDDADSLTSEDEDYDYNSTNSSEEDVPLSSLIWTEKRRYFIKFLSKETYQILRSPINAHEHSTSAKNKELSNSTRQNKHTLKNLTNPPPTCGSVFRDVHVIKRDFFPNITTKTKEKKTQRRAARKFFKQFGGPAPSKEPIHPHNPTEAEISNAYTIVNDSKQFGLYSYGHVHIFNMRVQQFLLIPSPSS</sequence>
<comment type="caution">
    <text evidence="2">The sequence shown here is derived from an EMBL/GenBank/DDBJ whole genome shotgun (WGS) entry which is preliminary data.</text>
</comment>
<evidence type="ECO:0000313" key="2">
    <source>
        <dbReference type="EMBL" id="POV95513.1"/>
    </source>
</evidence>
<feature type="compositionally biased region" description="Acidic residues" evidence="1">
    <location>
        <begin position="44"/>
        <end position="59"/>
    </location>
</feature>
<proteinExistence type="predicted"/>
<feature type="region of interest" description="Disordered" evidence="1">
    <location>
        <begin position="104"/>
        <end position="132"/>
    </location>
</feature>
<protein>
    <submittedName>
        <fullName evidence="2">Uncharacterized protein</fullName>
    </submittedName>
</protein>
<evidence type="ECO:0000256" key="1">
    <source>
        <dbReference type="SAM" id="MobiDB-lite"/>
    </source>
</evidence>
<dbReference type="VEuPathDB" id="FungiDB:PSHT_15627"/>
<dbReference type="VEuPathDB" id="FungiDB:PSTT_13530"/>
<feature type="compositionally biased region" description="Polar residues" evidence="1">
    <location>
        <begin position="20"/>
        <end position="33"/>
    </location>
</feature>
<dbReference type="AlphaFoldDB" id="A0A2S4UDW1"/>
<keyword evidence="3" id="KW-1185">Reference proteome</keyword>
<reference evidence="3" key="3">
    <citation type="journal article" date="2018" name="Mol. Plant Microbe Interact.">
        <title>Genome sequence resources for the wheat stripe rust pathogen (Puccinia striiformis f. sp. tritici) and the barley stripe rust pathogen (Puccinia striiformis f. sp. hordei).</title>
        <authorList>
            <person name="Xia C."/>
            <person name="Wang M."/>
            <person name="Yin C."/>
            <person name="Cornejo O.E."/>
            <person name="Hulbert S.H."/>
            <person name="Chen X."/>
        </authorList>
    </citation>
    <scope>NUCLEOTIDE SEQUENCE [LARGE SCALE GENOMIC DNA]</scope>
    <source>
        <strain evidence="3">93TX-2</strain>
    </source>
</reference>
<evidence type="ECO:0000313" key="3">
    <source>
        <dbReference type="Proteomes" id="UP000238274"/>
    </source>
</evidence>
<feature type="compositionally biased region" description="Basic and acidic residues" evidence="1">
    <location>
        <begin position="104"/>
        <end position="113"/>
    </location>
</feature>
<accession>A0A2S4UDW1</accession>
<dbReference type="EMBL" id="PKSM01000413">
    <property type="protein sequence ID" value="POV95513.1"/>
    <property type="molecule type" value="Genomic_DNA"/>
</dbReference>
<reference evidence="3" key="2">
    <citation type="journal article" date="2018" name="BMC Genomics">
        <title>Genomic insights into host adaptation between the wheat stripe rust pathogen (Puccinia striiformis f. sp. tritici) and the barley stripe rust pathogen (Puccinia striiformis f. sp. hordei).</title>
        <authorList>
            <person name="Xia C."/>
            <person name="Wang M."/>
            <person name="Yin C."/>
            <person name="Cornejo O.E."/>
            <person name="Hulbert S.H."/>
            <person name="Chen X."/>
        </authorList>
    </citation>
    <scope>NUCLEOTIDE SEQUENCE [LARGE SCALE GENOMIC DNA]</scope>
    <source>
        <strain evidence="3">93TX-2</strain>
    </source>
</reference>
<gene>
    <name evidence="2" type="ORF">PSHT_15627</name>
</gene>